<keyword evidence="5 6" id="KW-0472">Membrane</keyword>
<dbReference type="EMBL" id="CP018632">
    <property type="protein sequence ID" value="ASJ70918.1"/>
    <property type="molecule type" value="Genomic_DNA"/>
</dbReference>
<feature type="transmembrane region" description="Helical" evidence="6">
    <location>
        <begin position="247"/>
        <end position="266"/>
    </location>
</feature>
<dbReference type="AlphaFoldDB" id="A0A2Z2NMA8"/>
<feature type="domain" description="EamA" evidence="7">
    <location>
        <begin position="156"/>
        <end position="288"/>
    </location>
</feature>
<dbReference type="PANTHER" id="PTHR32322">
    <property type="entry name" value="INNER MEMBRANE TRANSPORTER"/>
    <property type="match status" value="1"/>
</dbReference>
<comment type="similarity">
    <text evidence="2">Belongs to the EamA transporter family.</text>
</comment>
<dbReference type="Pfam" id="PF00892">
    <property type="entry name" value="EamA"/>
    <property type="match status" value="2"/>
</dbReference>
<feature type="transmembrane region" description="Helical" evidence="6">
    <location>
        <begin position="74"/>
        <end position="93"/>
    </location>
</feature>
<dbReference type="OrthoDB" id="9787117at2"/>
<dbReference type="InterPro" id="IPR037185">
    <property type="entry name" value="EmrE-like"/>
</dbReference>
<feature type="transmembrane region" description="Helical" evidence="6">
    <location>
        <begin position="217"/>
        <end position="235"/>
    </location>
</feature>
<dbReference type="InterPro" id="IPR050638">
    <property type="entry name" value="AA-Vitamin_Transporters"/>
</dbReference>
<keyword evidence="4 6" id="KW-1133">Transmembrane helix</keyword>
<evidence type="ECO:0000256" key="4">
    <source>
        <dbReference type="ARBA" id="ARBA00022989"/>
    </source>
</evidence>
<dbReference type="GO" id="GO:0016020">
    <property type="term" value="C:membrane"/>
    <property type="evidence" value="ECO:0007669"/>
    <property type="project" value="UniProtKB-SubCell"/>
</dbReference>
<name>A0A2Z2NMA8_9GAMM</name>
<protein>
    <recommendedName>
        <fullName evidence="7">EamA domain-containing protein</fullName>
    </recommendedName>
</protein>
<feature type="transmembrane region" description="Helical" evidence="6">
    <location>
        <begin position="186"/>
        <end position="205"/>
    </location>
</feature>
<proteinExistence type="inferred from homology"/>
<accession>A0A2Z2NMA8</accession>
<feature type="domain" description="EamA" evidence="7">
    <location>
        <begin position="7"/>
        <end position="144"/>
    </location>
</feature>
<feature type="transmembrane region" description="Helical" evidence="6">
    <location>
        <begin position="151"/>
        <end position="174"/>
    </location>
</feature>
<evidence type="ECO:0000256" key="6">
    <source>
        <dbReference type="SAM" id="Phobius"/>
    </source>
</evidence>
<keyword evidence="9" id="KW-1185">Reference proteome</keyword>
<sequence>MNRQSLTGIILILCAAMLWGTTGTAQTFAPLTLSSYWVGSMRLLVAASFFLLWLSLRNASALQPSRLRQLPWMAITLAAVGMAVYNLAFFAGIRATGVALGTAMALGSGPVWAGFLQIVVTRQKPSGLWWAALSICVLGLVMTTMGSQGSLSLPASGIALCLLSGLSYAVYALATKQIVASTPPEVATASVFLLAALIALPAAGLLAGKPMISTGDVVVMLWLGVVATGVAYLLFTTGLKFVSSATGVALALAEPVTAVVLAVLIVGERPASISYAGLVLMLLGLGILVKSEVSGSDASG</sequence>
<organism evidence="8 9">
    <name type="scientific">Granulosicoccus antarcticus IMCC3135</name>
    <dbReference type="NCBI Taxonomy" id="1192854"/>
    <lineage>
        <taxon>Bacteria</taxon>
        <taxon>Pseudomonadati</taxon>
        <taxon>Pseudomonadota</taxon>
        <taxon>Gammaproteobacteria</taxon>
        <taxon>Chromatiales</taxon>
        <taxon>Granulosicoccaceae</taxon>
        <taxon>Granulosicoccus</taxon>
    </lineage>
</organism>
<feature type="transmembrane region" description="Helical" evidence="6">
    <location>
        <begin position="35"/>
        <end position="54"/>
    </location>
</feature>
<evidence type="ECO:0000259" key="7">
    <source>
        <dbReference type="Pfam" id="PF00892"/>
    </source>
</evidence>
<dbReference type="PANTHER" id="PTHR32322:SF2">
    <property type="entry name" value="EAMA DOMAIN-CONTAINING PROTEIN"/>
    <property type="match status" value="1"/>
</dbReference>
<feature type="transmembrane region" description="Helical" evidence="6">
    <location>
        <begin position="127"/>
        <end position="145"/>
    </location>
</feature>
<evidence type="ECO:0000256" key="3">
    <source>
        <dbReference type="ARBA" id="ARBA00022692"/>
    </source>
</evidence>
<reference evidence="8 9" key="1">
    <citation type="submission" date="2016-12" db="EMBL/GenBank/DDBJ databases">
        <authorList>
            <person name="Song W.-J."/>
            <person name="Kurnit D.M."/>
        </authorList>
    </citation>
    <scope>NUCLEOTIDE SEQUENCE [LARGE SCALE GENOMIC DNA]</scope>
    <source>
        <strain evidence="8 9">IMCC3135</strain>
    </source>
</reference>
<comment type="subcellular location">
    <subcellularLocation>
        <location evidence="1">Membrane</location>
        <topology evidence="1">Multi-pass membrane protein</topology>
    </subcellularLocation>
</comment>
<dbReference type="InterPro" id="IPR000620">
    <property type="entry name" value="EamA_dom"/>
</dbReference>
<evidence type="ECO:0000256" key="5">
    <source>
        <dbReference type="ARBA" id="ARBA00023136"/>
    </source>
</evidence>
<dbReference type="KEGG" id="gai:IMCC3135_04025"/>
<evidence type="ECO:0000256" key="2">
    <source>
        <dbReference type="ARBA" id="ARBA00007362"/>
    </source>
</evidence>
<dbReference type="Proteomes" id="UP000250079">
    <property type="component" value="Chromosome"/>
</dbReference>
<dbReference type="SUPFAM" id="SSF103481">
    <property type="entry name" value="Multidrug resistance efflux transporter EmrE"/>
    <property type="match status" value="2"/>
</dbReference>
<feature type="transmembrane region" description="Helical" evidence="6">
    <location>
        <begin position="99"/>
        <end position="120"/>
    </location>
</feature>
<evidence type="ECO:0000256" key="1">
    <source>
        <dbReference type="ARBA" id="ARBA00004141"/>
    </source>
</evidence>
<keyword evidence="3 6" id="KW-0812">Transmembrane</keyword>
<gene>
    <name evidence="8" type="ORF">IMCC3135_04025</name>
</gene>
<evidence type="ECO:0000313" key="9">
    <source>
        <dbReference type="Proteomes" id="UP000250079"/>
    </source>
</evidence>
<feature type="transmembrane region" description="Helical" evidence="6">
    <location>
        <begin position="272"/>
        <end position="289"/>
    </location>
</feature>
<dbReference type="RefSeq" id="WP_088916412.1">
    <property type="nucleotide sequence ID" value="NZ_CP018632.1"/>
</dbReference>
<evidence type="ECO:0000313" key="8">
    <source>
        <dbReference type="EMBL" id="ASJ70918.1"/>
    </source>
</evidence>